<proteinExistence type="predicted"/>
<dbReference type="Gene3D" id="2.60.120.620">
    <property type="entry name" value="q2cbj1_9rhob like domain"/>
    <property type="match status" value="1"/>
</dbReference>
<organism evidence="1">
    <name type="scientific">uncultured Chloroflexia bacterium</name>
    <dbReference type="NCBI Taxonomy" id="1672391"/>
    <lineage>
        <taxon>Bacteria</taxon>
        <taxon>Bacillati</taxon>
        <taxon>Chloroflexota</taxon>
        <taxon>Chloroflexia</taxon>
        <taxon>environmental samples</taxon>
    </lineage>
</organism>
<reference evidence="1" key="1">
    <citation type="submission" date="2020-02" db="EMBL/GenBank/DDBJ databases">
        <authorList>
            <person name="Meier V. D."/>
        </authorList>
    </citation>
    <scope>NUCLEOTIDE SEQUENCE</scope>
    <source>
        <strain evidence="1">AVDCRST_MAG93</strain>
    </source>
</reference>
<dbReference type="SUPFAM" id="SSF51197">
    <property type="entry name" value="Clavaminate synthase-like"/>
    <property type="match status" value="1"/>
</dbReference>
<sequence length="202" mass="22342">MNAETERRAMLTHLHDLHFYSEAWCRAVTNPRLAAAMSALLGPNVELHHTTLHVKPPETGMPFPLHQDSPFYQHEGFGYVDAIIHLDDTNDENGGLRFIPGSHKDGHIEHVTEVDGKPVTPHLPTDTWNLDATEGCDAQAGDVIAFSIYTVHGSYVNRTDRWRRLVRVGYRDPANKQIAGQSIGRAGLMVHGIRPAGTLAAT</sequence>
<dbReference type="PANTHER" id="PTHR20883:SF48">
    <property type="entry name" value="ECTOINE DIOXYGENASE"/>
    <property type="match status" value="1"/>
</dbReference>
<dbReference type="GO" id="GO:0005506">
    <property type="term" value="F:iron ion binding"/>
    <property type="evidence" value="ECO:0007669"/>
    <property type="project" value="UniProtKB-ARBA"/>
</dbReference>
<name>A0A6J4H1G3_9CHLR</name>
<evidence type="ECO:0000313" key="1">
    <source>
        <dbReference type="EMBL" id="CAA9210778.1"/>
    </source>
</evidence>
<evidence type="ECO:0008006" key="2">
    <source>
        <dbReference type="Google" id="ProtNLM"/>
    </source>
</evidence>
<dbReference type="InterPro" id="IPR008775">
    <property type="entry name" value="Phytyl_CoA_dOase-like"/>
</dbReference>
<dbReference type="PANTHER" id="PTHR20883">
    <property type="entry name" value="PHYTANOYL-COA DIOXYGENASE DOMAIN CONTAINING 1"/>
    <property type="match status" value="1"/>
</dbReference>
<gene>
    <name evidence="1" type="ORF">AVDCRST_MAG93-15</name>
</gene>
<dbReference type="GO" id="GO:0016706">
    <property type="term" value="F:2-oxoglutarate-dependent dioxygenase activity"/>
    <property type="evidence" value="ECO:0007669"/>
    <property type="project" value="UniProtKB-ARBA"/>
</dbReference>
<dbReference type="Pfam" id="PF05721">
    <property type="entry name" value="PhyH"/>
    <property type="match status" value="1"/>
</dbReference>
<protein>
    <recommendedName>
        <fullName evidence="2">Phytanoyl-CoA dioxygenase</fullName>
    </recommendedName>
</protein>
<dbReference type="EMBL" id="CADCTR010000004">
    <property type="protein sequence ID" value="CAA9210778.1"/>
    <property type="molecule type" value="Genomic_DNA"/>
</dbReference>
<accession>A0A6J4H1G3</accession>
<dbReference type="AlphaFoldDB" id="A0A6J4H1G3"/>